<dbReference type="EMBL" id="NMUH01000072">
    <property type="protein sequence ID" value="MQL70597.1"/>
    <property type="molecule type" value="Genomic_DNA"/>
</dbReference>
<feature type="transmembrane region" description="Helical" evidence="1">
    <location>
        <begin position="122"/>
        <end position="140"/>
    </location>
</feature>
<keyword evidence="1" id="KW-0812">Transmembrane</keyword>
<evidence type="ECO:0000256" key="1">
    <source>
        <dbReference type="SAM" id="Phobius"/>
    </source>
</evidence>
<keyword evidence="1" id="KW-0472">Membrane</keyword>
<gene>
    <name evidence="2" type="ORF">Taro_002902</name>
</gene>
<proteinExistence type="predicted"/>
<organism evidence="2 3">
    <name type="scientific">Colocasia esculenta</name>
    <name type="common">Wild taro</name>
    <name type="synonym">Arum esculentum</name>
    <dbReference type="NCBI Taxonomy" id="4460"/>
    <lineage>
        <taxon>Eukaryota</taxon>
        <taxon>Viridiplantae</taxon>
        <taxon>Streptophyta</taxon>
        <taxon>Embryophyta</taxon>
        <taxon>Tracheophyta</taxon>
        <taxon>Spermatophyta</taxon>
        <taxon>Magnoliopsida</taxon>
        <taxon>Liliopsida</taxon>
        <taxon>Araceae</taxon>
        <taxon>Aroideae</taxon>
        <taxon>Colocasieae</taxon>
        <taxon>Colocasia</taxon>
    </lineage>
</organism>
<keyword evidence="1" id="KW-1133">Transmembrane helix</keyword>
<dbReference type="Proteomes" id="UP000652761">
    <property type="component" value="Unassembled WGS sequence"/>
</dbReference>
<name>A0A843TKJ4_COLES</name>
<protein>
    <submittedName>
        <fullName evidence="2">Uncharacterized protein</fullName>
    </submittedName>
</protein>
<reference evidence="2" key="1">
    <citation type="submission" date="2017-07" db="EMBL/GenBank/DDBJ databases">
        <title>Taro Niue Genome Assembly and Annotation.</title>
        <authorList>
            <person name="Atibalentja N."/>
            <person name="Keating K."/>
            <person name="Fields C.J."/>
        </authorList>
    </citation>
    <scope>NUCLEOTIDE SEQUENCE</scope>
    <source>
        <strain evidence="2">Niue_2</strain>
        <tissue evidence="2">Leaf</tissue>
    </source>
</reference>
<evidence type="ECO:0000313" key="3">
    <source>
        <dbReference type="Proteomes" id="UP000652761"/>
    </source>
</evidence>
<accession>A0A843TKJ4</accession>
<comment type="caution">
    <text evidence="2">The sequence shown here is derived from an EMBL/GenBank/DDBJ whole genome shotgun (WGS) entry which is preliminary data.</text>
</comment>
<keyword evidence="3" id="KW-1185">Reference proteome</keyword>
<evidence type="ECO:0000313" key="2">
    <source>
        <dbReference type="EMBL" id="MQL70597.1"/>
    </source>
</evidence>
<sequence>MFCRCAASLHDSCACYRLQLLLCRVRGECGRSACSCRSSAVGTGLTGSGLSCVEDACESVQVWFSWSSSTHLSMCVSRRLREPACGVAFTGAGLLPVEPVEGLFLARFCCCRATSESEVRCWFGWCVLVFFPGTMPWWFWWRFSPRLLRVVLVVVALSLSVEMSCRCYRLDCLCYSLLEHCRSRCRALGYVSGCRIDQLVLLVISKFLGRAGGTCVSPWLEWFASFLAPDVLSQMVVW</sequence>
<dbReference type="AlphaFoldDB" id="A0A843TKJ4"/>